<dbReference type="InterPro" id="IPR001683">
    <property type="entry name" value="PX_dom"/>
</dbReference>
<dbReference type="VEuPathDB" id="FungiDB:CJI96_0003164"/>
<dbReference type="GO" id="GO:0035091">
    <property type="term" value="F:phosphatidylinositol binding"/>
    <property type="evidence" value="ECO:0007669"/>
    <property type="project" value="InterPro"/>
</dbReference>
<dbReference type="CDD" id="cd06869">
    <property type="entry name" value="PX_UP2_fungi"/>
    <property type="match status" value="1"/>
</dbReference>
<dbReference type="Pfam" id="PF12825">
    <property type="entry name" value="DUF3818"/>
    <property type="match status" value="1"/>
</dbReference>
<reference evidence="3" key="1">
    <citation type="journal article" date="2015" name="BMC Genomics">
        <title>Draft genome of a commonly misdiagnosed multidrug resistant pathogen Candida auris.</title>
        <authorList>
            <person name="Chatterjee S."/>
            <person name="Alampalli S.V."/>
            <person name="Nageshan R.K."/>
            <person name="Chettiar S.T."/>
            <person name="Joshi S."/>
            <person name="Tatu U.S."/>
        </authorList>
    </citation>
    <scope>NUCLEOTIDE SEQUENCE [LARGE SCALE GENOMIC DNA]</scope>
    <source>
        <strain evidence="3">6684</strain>
    </source>
</reference>
<dbReference type="VEuPathDB" id="FungiDB:CJJ07_004256"/>
<comment type="caution">
    <text evidence="2">The sequence shown here is derived from an EMBL/GenBank/DDBJ whole genome shotgun (WGS) entry which is preliminary data.</text>
</comment>
<protein>
    <recommendedName>
        <fullName evidence="1">PX domain-containing protein</fullName>
    </recommendedName>
</protein>
<proteinExistence type="predicted"/>
<dbReference type="Pfam" id="PF00787">
    <property type="entry name" value="PX"/>
    <property type="match status" value="1"/>
</dbReference>
<feature type="domain" description="PX" evidence="1">
    <location>
        <begin position="208"/>
        <end position="360"/>
    </location>
</feature>
<dbReference type="VEuPathDB" id="FungiDB:QG37_02915"/>
<dbReference type="PANTHER" id="PTHR47185:SF1">
    <property type="entry name" value="PX DOMAIN-CONTAINING PROTEIN YPR097W"/>
    <property type="match status" value="1"/>
</dbReference>
<dbReference type="AlphaFoldDB" id="A0A0L0P0S2"/>
<organism evidence="2 3">
    <name type="scientific">Candidozyma auris</name>
    <name type="common">Yeast</name>
    <name type="synonym">Candida auris</name>
    <dbReference type="NCBI Taxonomy" id="498019"/>
    <lineage>
        <taxon>Eukaryota</taxon>
        <taxon>Fungi</taxon>
        <taxon>Dikarya</taxon>
        <taxon>Ascomycota</taxon>
        <taxon>Saccharomycotina</taxon>
        <taxon>Pichiomycetes</taxon>
        <taxon>Metschnikowiaceae</taxon>
        <taxon>Candidozyma</taxon>
    </lineage>
</organism>
<dbReference type="EMBL" id="LGST01000020">
    <property type="protein sequence ID" value="KND99976.1"/>
    <property type="molecule type" value="Genomic_DNA"/>
</dbReference>
<name>A0A0L0P0S2_CANAR</name>
<dbReference type="VEuPathDB" id="FungiDB:CJI97_000953"/>
<evidence type="ECO:0000313" key="2">
    <source>
        <dbReference type="EMBL" id="KND99976.1"/>
    </source>
</evidence>
<dbReference type="PANTHER" id="PTHR47185">
    <property type="entry name" value="PX DOMAIN-CONTAINING PROTEIN YPR097W"/>
    <property type="match status" value="1"/>
</dbReference>
<dbReference type="Pfam" id="PF12828">
    <property type="entry name" value="PXB"/>
    <property type="match status" value="1"/>
</dbReference>
<dbReference type="VEuPathDB" id="FungiDB:CJJ09_002894"/>
<evidence type="ECO:0000313" key="3">
    <source>
        <dbReference type="Proteomes" id="UP000037122"/>
    </source>
</evidence>
<dbReference type="SUPFAM" id="SSF64268">
    <property type="entry name" value="PX domain"/>
    <property type="match status" value="1"/>
</dbReference>
<dbReference type="InterPro" id="IPR024554">
    <property type="entry name" value="LEC1-like_C"/>
</dbReference>
<dbReference type="Proteomes" id="UP000037122">
    <property type="component" value="Unassembled WGS sequence"/>
</dbReference>
<dbReference type="Gene3D" id="3.30.1520.10">
    <property type="entry name" value="Phox-like domain"/>
    <property type="match status" value="1"/>
</dbReference>
<dbReference type="InterPro" id="IPR047168">
    <property type="entry name" value="LEC1-like"/>
</dbReference>
<dbReference type="PROSITE" id="PS50195">
    <property type="entry name" value="PX"/>
    <property type="match status" value="1"/>
</dbReference>
<dbReference type="InterPro" id="IPR036871">
    <property type="entry name" value="PX_dom_sf"/>
</dbReference>
<gene>
    <name evidence="2" type="ORF">QG37_02915</name>
</gene>
<accession>A0A0L0P0S2</accession>
<dbReference type="VEuPathDB" id="FungiDB:B9J08_000935"/>
<dbReference type="InterPro" id="IPR024555">
    <property type="entry name" value="PX-associated"/>
</dbReference>
<sequence>MSDLEFIDSFTPAQEHFLRKALLELCIKKELHWLSVPNSVLLLGPPFRQFNHPQGIEMPILKHFFQNYIKTFPLIASNPEMEQIEFWRDTVHPFIDSFNKKHISDSIERKELVTKRHQINSRLSSLLIMFYNSMIISKKEFQYLDSDHLRESDKGKLDKLSRAPNAAKQSFDAFQGTRSLEDYERMVFLNNINVNIVAVDIINVDVNAEKSSWSLLFNSPETKRKLHYLFVLQVTKREGASGKFLYKSHFISKLYLDFKRLEADLKKKYPGLMTTDITRLPKKLSNDLGHSATDSSSSSLLDSVSVVSGTSKKPRYANQRYHREKLRLALRGYMASLLAKPEIAHCDILQHFIDDKKRNFDKLTESQEEDYILRMDLEKRRLLTQIEFQEETAKSVYDLSKKFEDFKKQLLEDPELLSQIFAEFSKTKTMEEVSPLLKTFFEWCKLEIAATLYQVFLSQDNSSEWFRKCLKFHRFFPYSMCYGILKFANPMKVMTRIVDMLLISVPTVNMPWSSSEDKKKVNNLLSMMFIMLLDEDLQDYLKERTKLLEEGPLNLLEFLPFVKRIMDYVALHDIEVADQIKEESILNEENLLLTIFKTEKLGKKLSDAEYATYQKIEQSYQKYVLMEDHKNVDEAAVFVSLQQLWQLEVRSRDKELMKQLWKEPELTQLIKKFLVVFYNPLMTVMKQCEIHTAFRDFQLFMNDLMEELKQLDEGGIYFTSPVEIFNRFKTLLNKHERGFWRLLRDLYLKDDKKIFTGLIEWVQSFLLALRRKNSEPELVTVHFTKMQPTAPVDPQLLKQQVDNRMEAILAKRRIIRHYLEKQSRKDDSGGNAVKQGVTRDQAEINARWEKLNNGLFEVQDADLGVDNEDYDELELAKLGDLEEGDKEAQLLLRDLTKYDKMVDQNTLEIEKLASSMHAQLRDILELLPLPTRVLGTKEPIKK</sequence>
<evidence type="ECO:0000259" key="1">
    <source>
        <dbReference type="PROSITE" id="PS50195"/>
    </source>
</evidence>